<comment type="caution">
    <text evidence="2">The sequence shown here is derived from an EMBL/GenBank/DDBJ whole genome shotgun (WGS) entry which is preliminary data.</text>
</comment>
<organism evidence="2 3">
    <name type="scientific">Leptomonas pyrrhocoris</name>
    <name type="common">Firebug parasite</name>
    <dbReference type="NCBI Taxonomy" id="157538"/>
    <lineage>
        <taxon>Eukaryota</taxon>
        <taxon>Discoba</taxon>
        <taxon>Euglenozoa</taxon>
        <taxon>Kinetoplastea</taxon>
        <taxon>Metakinetoplastina</taxon>
        <taxon>Trypanosomatida</taxon>
        <taxon>Trypanosomatidae</taxon>
        <taxon>Leishmaniinae</taxon>
        <taxon>Leptomonas</taxon>
    </lineage>
</organism>
<dbReference type="EMBL" id="LGTL01000027">
    <property type="protein sequence ID" value="KPA74967.1"/>
    <property type="molecule type" value="Genomic_DNA"/>
</dbReference>
<dbReference type="AlphaFoldDB" id="A0A0M9FSA9"/>
<reference evidence="2 3" key="1">
    <citation type="submission" date="2015-07" db="EMBL/GenBank/DDBJ databases">
        <title>High-quality genome of monoxenous trypanosomatid Leptomonas pyrrhocoris.</title>
        <authorList>
            <person name="Flegontov P."/>
            <person name="Butenko A."/>
            <person name="Firsov S."/>
            <person name="Vlcek C."/>
            <person name="Logacheva M.D."/>
            <person name="Field M."/>
            <person name="Filatov D."/>
            <person name="Flegontova O."/>
            <person name="Gerasimov E."/>
            <person name="Jackson A.P."/>
            <person name="Kelly S."/>
            <person name="Opperdoes F."/>
            <person name="O'Reilly A."/>
            <person name="Votypka J."/>
            <person name="Yurchenko V."/>
            <person name="Lukes J."/>
        </authorList>
    </citation>
    <scope>NUCLEOTIDE SEQUENCE [LARGE SCALE GENOMIC DNA]</scope>
    <source>
        <strain evidence="2">H10</strain>
    </source>
</reference>
<evidence type="ECO:0000313" key="2">
    <source>
        <dbReference type="EMBL" id="KPA74967.1"/>
    </source>
</evidence>
<dbReference type="EMBL" id="LGTL01000027">
    <property type="protein sequence ID" value="KPA74968.1"/>
    <property type="molecule type" value="Genomic_DNA"/>
</dbReference>
<feature type="compositionally biased region" description="Polar residues" evidence="1">
    <location>
        <begin position="23"/>
        <end position="33"/>
    </location>
</feature>
<feature type="compositionally biased region" description="Low complexity" evidence="1">
    <location>
        <begin position="59"/>
        <end position="79"/>
    </location>
</feature>
<feature type="region of interest" description="Disordered" evidence="1">
    <location>
        <begin position="23"/>
        <end position="126"/>
    </location>
</feature>
<dbReference type="RefSeq" id="XP_015653407.1">
    <property type="nucleotide sequence ID" value="XM_015808122.1"/>
</dbReference>
<dbReference type="GeneID" id="26909217"/>
<feature type="region of interest" description="Disordered" evidence="1">
    <location>
        <begin position="148"/>
        <end position="177"/>
    </location>
</feature>
<keyword evidence="3" id="KW-1185">Reference proteome</keyword>
<dbReference type="OMA" id="RWADAAN"/>
<evidence type="ECO:0000313" key="3">
    <source>
        <dbReference type="Proteomes" id="UP000037923"/>
    </source>
</evidence>
<dbReference type="OrthoDB" id="10646924at2759"/>
<name>A0A0M9FSA9_LEPPY</name>
<sequence>MRTLPDLHGRVNAQASSIFSLTSATHASATQPAASAVPPPHTQEVTGASSHSADSSIYLTTPAASSTSSLSASSPSNSARDTASTSLRRPTLRPSAVECAPATNSASGKEGKPHEKSGAQSCPNSRGEVEAALPAAAGEYEGICASAQRDGSDQHALSVGSSNEERRADRASPPPATRLFWFNGQLMRVESARHRGGGGRAATPVIPADAVRSVWVGLDRFRVPCRCAGASDAGHDATGCPSALLQVSDTATSNAMQYETDAEVVSSSSSSARSLHDASDQQWQRAVEAAVAAHISAEARRQLFRDADSATGGENSFPDPPLMCGEGIGEEREALLRWWWSSLHH</sequence>
<proteinExistence type="predicted"/>
<dbReference type="VEuPathDB" id="TriTrypDB:LpyrH10_27_0890"/>
<feature type="compositionally biased region" description="Polar residues" evidence="1">
    <location>
        <begin position="43"/>
        <end position="58"/>
    </location>
</feature>
<accession>A0A0M9FSA9</accession>
<evidence type="ECO:0000256" key="1">
    <source>
        <dbReference type="SAM" id="MobiDB-lite"/>
    </source>
</evidence>
<gene>
    <name evidence="2" type="ORF">ABB37_08934</name>
</gene>
<protein>
    <submittedName>
        <fullName evidence="2">Uncharacterized protein</fullName>
    </submittedName>
</protein>
<dbReference type="Proteomes" id="UP000037923">
    <property type="component" value="Unassembled WGS sequence"/>
</dbReference>
<dbReference type="RefSeq" id="XP_015653406.1">
    <property type="nucleotide sequence ID" value="XM_015808121.1"/>
</dbReference>